<name>A0A7X2NEC9_9FIRM</name>
<dbReference type="Gene3D" id="1.10.10.60">
    <property type="entry name" value="Homeodomain-like"/>
    <property type="match status" value="1"/>
</dbReference>
<dbReference type="EMBL" id="VUMO01000001">
    <property type="protein sequence ID" value="MSS18854.1"/>
    <property type="molecule type" value="Genomic_DNA"/>
</dbReference>
<dbReference type="AlphaFoldDB" id="A0A7X2NEC9"/>
<comment type="caution">
    <text evidence="1">The sequence shown here is derived from an EMBL/GenBank/DDBJ whole genome shotgun (WGS) entry which is preliminary data.</text>
</comment>
<proteinExistence type="predicted"/>
<protein>
    <submittedName>
        <fullName evidence="1">Helix-turn-helix domain-containing protein</fullName>
    </submittedName>
</protein>
<organism evidence="1 2">
    <name type="scientific">Pseudoramibacter porci</name>
    <dbReference type="NCBI Taxonomy" id="2606631"/>
    <lineage>
        <taxon>Bacteria</taxon>
        <taxon>Bacillati</taxon>
        <taxon>Bacillota</taxon>
        <taxon>Clostridia</taxon>
        <taxon>Eubacteriales</taxon>
        <taxon>Eubacteriaceae</taxon>
        <taxon>Pseudoramibacter</taxon>
    </lineage>
</organism>
<accession>A0A7X2NEC9</accession>
<dbReference type="RefSeq" id="WP_154575264.1">
    <property type="nucleotide sequence ID" value="NZ_VUMO01000001.1"/>
</dbReference>
<evidence type="ECO:0000313" key="1">
    <source>
        <dbReference type="EMBL" id="MSS18854.1"/>
    </source>
</evidence>
<keyword evidence="2" id="KW-1185">Reference proteome</keyword>
<sequence length="145" mass="16793">MAKSIMKEWTDEAHLTLLKECKRKGMTDAQIAKEIIGISNTTLYSWKKKNVKILNALKKGKDFYEAEAVFTLIDTFKGHYVDEEREEIWADGEGKLTSKHKVVTKRWIEPNMTAIIFYLKSQAGWRDKALVQVNDNEEVQIVDDI</sequence>
<dbReference type="Proteomes" id="UP000461754">
    <property type="component" value="Unassembled WGS sequence"/>
</dbReference>
<evidence type="ECO:0000313" key="2">
    <source>
        <dbReference type="Proteomes" id="UP000461754"/>
    </source>
</evidence>
<reference evidence="1 2" key="1">
    <citation type="submission" date="2019-08" db="EMBL/GenBank/DDBJ databases">
        <title>In-depth cultivation of the pig gut microbiome towards novel bacterial diversity and tailored functional studies.</title>
        <authorList>
            <person name="Wylensek D."/>
            <person name="Hitch T.C.A."/>
            <person name="Clavel T."/>
        </authorList>
    </citation>
    <scope>NUCLEOTIDE SEQUENCE [LARGE SCALE GENOMIC DNA]</scope>
    <source>
        <strain evidence="1 2">RF-744-FAT-4</strain>
    </source>
</reference>
<gene>
    <name evidence="1" type="ORF">FYJ52_00250</name>
</gene>